<evidence type="ECO:0000313" key="2">
    <source>
        <dbReference type="EMBL" id="ERN14239.1"/>
    </source>
</evidence>
<name>U5CVT5_AMBTC</name>
<keyword evidence="3" id="KW-1185">Reference proteome</keyword>
<dbReference type="AlphaFoldDB" id="U5CVT5"/>
<dbReference type="Proteomes" id="UP000017836">
    <property type="component" value="Unassembled WGS sequence"/>
</dbReference>
<evidence type="ECO:0000256" key="1">
    <source>
        <dbReference type="SAM" id="MobiDB-lite"/>
    </source>
</evidence>
<dbReference type="HOGENOM" id="CLU_1339177_0_0_1"/>
<gene>
    <name evidence="2" type="ORF">AMTR_s00033p00140540</name>
</gene>
<evidence type="ECO:0000313" key="3">
    <source>
        <dbReference type="Proteomes" id="UP000017836"/>
    </source>
</evidence>
<reference evidence="3" key="1">
    <citation type="journal article" date="2013" name="Science">
        <title>The Amborella genome and the evolution of flowering plants.</title>
        <authorList>
            <consortium name="Amborella Genome Project"/>
        </authorList>
    </citation>
    <scope>NUCLEOTIDE SEQUENCE [LARGE SCALE GENOMIC DNA]</scope>
</reference>
<feature type="region of interest" description="Disordered" evidence="1">
    <location>
        <begin position="1"/>
        <end position="26"/>
    </location>
</feature>
<organism evidence="2 3">
    <name type="scientific">Amborella trichopoda</name>
    <dbReference type="NCBI Taxonomy" id="13333"/>
    <lineage>
        <taxon>Eukaryota</taxon>
        <taxon>Viridiplantae</taxon>
        <taxon>Streptophyta</taxon>
        <taxon>Embryophyta</taxon>
        <taxon>Tracheophyta</taxon>
        <taxon>Spermatophyta</taxon>
        <taxon>Magnoliopsida</taxon>
        <taxon>Amborellales</taxon>
        <taxon>Amborellaceae</taxon>
        <taxon>Amborella</taxon>
    </lineage>
</organism>
<accession>U5CVT5</accession>
<dbReference type="Gramene" id="ERN14239">
    <property type="protein sequence ID" value="ERN14239"/>
    <property type="gene ID" value="AMTR_s00033p00140540"/>
</dbReference>
<proteinExistence type="predicted"/>
<sequence>MWRHTPERSGSPSLGLGAGGLARPTMWRRDGSRRRLQGTRACARRVHATATKGLELGLGLMAQPGSAAWRGGARTTAAMGFELGLGFMAQPGPSSDEGTTAAMLDEEGSESPWVFEGRRIGACLRTNKKFGFARFAISVSVKSGQRLSEVATPMFPLSVLRFPPNLVGFLAAIQVVPACSEFLDVGLSSPMGMALASTGAQGYGS</sequence>
<protein>
    <submittedName>
        <fullName evidence="2">Uncharacterized protein</fullName>
    </submittedName>
</protein>
<dbReference type="EMBL" id="KI392557">
    <property type="protein sequence ID" value="ERN14239.1"/>
    <property type="molecule type" value="Genomic_DNA"/>
</dbReference>